<proteinExistence type="predicted"/>
<evidence type="ECO:0000313" key="2">
    <source>
        <dbReference type="EMBL" id="MCJ1959523.1"/>
    </source>
</evidence>
<feature type="chain" id="PRO_5046466755" description="Beta/gamma crystallin 'Greek key' domain-containing protein" evidence="1">
    <location>
        <begin position="21"/>
        <end position="196"/>
    </location>
</feature>
<dbReference type="RefSeq" id="WP_243796746.1">
    <property type="nucleotide sequence ID" value="NZ_JALHAT010000003.1"/>
</dbReference>
<gene>
    <name evidence="2" type="ORF">MTR65_02350</name>
</gene>
<comment type="caution">
    <text evidence="2">The sequence shown here is derived from an EMBL/GenBank/DDBJ whole genome shotgun (WGS) entry which is preliminary data.</text>
</comment>
<protein>
    <recommendedName>
        <fullName evidence="4">Beta/gamma crystallin 'Greek key' domain-containing protein</fullName>
    </recommendedName>
</protein>
<keyword evidence="3" id="KW-1185">Reference proteome</keyword>
<sequence length="196" mass="21835">MSFTSVLLIPLAFLAPASSALQPRDGGAWGHDTARTQLWPEAVALDDAPGPLSFPEEQMRRVQPEPAWQVRIERRMTIRISPRGRAPLPPDMRGIAMPGGPGAPRYEERPMSKCVAAAGIAGVQPERGNRLIFFMRDRRVVSAELDHSCRAMDFYSGFYLAGNEDGKVCVKRDKLQSRSGTKCSLTRMRELVRIRD</sequence>
<evidence type="ECO:0008006" key="4">
    <source>
        <dbReference type="Google" id="ProtNLM"/>
    </source>
</evidence>
<dbReference type="Proteomes" id="UP001162802">
    <property type="component" value="Unassembled WGS sequence"/>
</dbReference>
<evidence type="ECO:0000313" key="3">
    <source>
        <dbReference type="Proteomes" id="UP001162802"/>
    </source>
</evidence>
<feature type="signal peptide" evidence="1">
    <location>
        <begin position="1"/>
        <end position="20"/>
    </location>
</feature>
<name>A0ABT0A8K4_9SPHN</name>
<dbReference type="EMBL" id="JALHAT010000003">
    <property type="protein sequence ID" value="MCJ1959523.1"/>
    <property type="molecule type" value="Genomic_DNA"/>
</dbReference>
<keyword evidence="1" id="KW-0732">Signal</keyword>
<reference evidence="2" key="1">
    <citation type="submission" date="2022-03" db="EMBL/GenBank/DDBJ databases">
        <title>Identification of a novel bacterium isolated from mangrove sediments.</title>
        <authorList>
            <person name="Pan X."/>
        </authorList>
    </citation>
    <scope>NUCLEOTIDE SEQUENCE</scope>
    <source>
        <strain evidence="2">B2637</strain>
    </source>
</reference>
<evidence type="ECO:0000256" key="1">
    <source>
        <dbReference type="SAM" id="SignalP"/>
    </source>
</evidence>
<accession>A0ABT0A8K4</accession>
<organism evidence="2 3">
    <name type="scientific">Novosphingobium mangrovi</name>
    <name type="common">ex Hu et al. 2023</name>
    <dbReference type="NCBI Taxonomy" id="2930094"/>
    <lineage>
        <taxon>Bacteria</taxon>
        <taxon>Pseudomonadati</taxon>
        <taxon>Pseudomonadota</taxon>
        <taxon>Alphaproteobacteria</taxon>
        <taxon>Sphingomonadales</taxon>
        <taxon>Sphingomonadaceae</taxon>
        <taxon>Novosphingobium</taxon>
    </lineage>
</organism>